<keyword evidence="2" id="KW-1185">Reference proteome</keyword>
<name>A0A8X6V029_TRICX</name>
<sequence>MAANTSQDVSRSGLSHITIRAREINFKAHHMPFTRKCPLRSLARVVSSHILLVPSRTASGWFPTNHLCTCACLQEELIYFLTRGAISEKVRRAPFIEFLWLPSRTTPSAISCAAISPEKKP</sequence>
<comment type="caution">
    <text evidence="1">The sequence shown here is derived from an EMBL/GenBank/DDBJ whole genome shotgun (WGS) entry which is preliminary data.</text>
</comment>
<organism evidence="1 2">
    <name type="scientific">Trichonephila clavipes</name>
    <name type="common">Golden silk orbweaver</name>
    <name type="synonym">Nephila clavipes</name>
    <dbReference type="NCBI Taxonomy" id="2585209"/>
    <lineage>
        <taxon>Eukaryota</taxon>
        <taxon>Metazoa</taxon>
        <taxon>Ecdysozoa</taxon>
        <taxon>Arthropoda</taxon>
        <taxon>Chelicerata</taxon>
        <taxon>Arachnida</taxon>
        <taxon>Araneae</taxon>
        <taxon>Araneomorphae</taxon>
        <taxon>Entelegynae</taxon>
        <taxon>Araneoidea</taxon>
        <taxon>Nephilidae</taxon>
        <taxon>Trichonephila</taxon>
    </lineage>
</organism>
<dbReference type="Proteomes" id="UP000887159">
    <property type="component" value="Unassembled WGS sequence"/>
</dbReference>
<dbReference type="AlphaFoldDB" id="A0A8X6V029"/>
<gene>
    <name evidence="1" type="ORF">TNCV_1535151</name>
</gene>
<protein>
    <submittedName>
        <fullName evidence="1">Uncharacterized protein</fullName>
    </submittedName>
</protein>
<evidence type="ECO:0000313" key="2">
    <source>
        <dbReference type="Proteomes" id="UP000887159"/>
    </source>
</evidence>
<accession>A0A8X6V029</accession>
<dbReference type="EMBL" id="BMAU01021084">
    <property type="protein sequence ID" value="GFX89868.1"/>
    <property type="molecule type" value="Genomic_DNA"/>
</dbReference>
<evidence type="ECO:0000313" key="1">
    <source>
        <dbReference type="EMBL" id="GFX89868.1"/>
    </source>
</evidence>
<reference evidence="1" key="1">
    <citation type="submission" date="2020-08" db="EMBL/GenBank/DDBJ databases">
        <title>Multicomponent nature underlies the extraordinary mechanical properties of spider dragline silk.</title>
        <authorList>
            <person name="Kono N."/>
            <person name="Nakamura H."/>
            <person name="Mori M."/>
            <person name="Yoshida Y."/>
            <person name="Ohtoshi R."/>
            <person name="Malay A.D."/>
            <person name="Moran D.A.P."/>
            <person name="Tomita M."/>
            <person name="Numata K."/>
            <person name="Arakawa K."/>
        </authorList>
    </citation>
    <scope>NUCLEOTIDE SEQUENCE</scope>
</reference>
<proteinExistence type="predicted"/>